<gene>
    <name evidence="6" type="ORF">CKO40_05750</name>
</gene>
<dbReference type="RefSeq" id="WP_200345243.1">
    <property type="nucleotide sequence ID" value="NZ_NRSJ01000007.1"/>
</dbReference>
<dbReference type="PANTHER" id="PTHR11122:SF13">
    <property type="entry name" value="GLUCOSE-6-PHOSPHATE 1-EPIMERASE"/>
    <property type="match status" value="1"/>
</dbReference>
<feature type="active site" evidence="5">
    <location>
        <position position="170"/>
    </location>
</feature>
<dbReference type="EMBL" id="NRSJ01000007">
    <property type="protein sequence ID" value="MBK1704063.1"/>
    <property type="molecule type" value="Genomic_DNA"/>
</dbReference>
<name>A0AAJ0U2H2_9GAMM</name>
<evidence type="ECO:0000256" key="2">
    <source>
        <dbReference type="ARBA" id="ARBA00005866"/>
    </source>
</evidence>
<dbReference type="GO" id="GO:0047938">
    <property type="term" value="F:glucose-6-phosphate 1-epimerase activity"/>
    <property type="evidence" value="ECO:0007669"/>
    <property type="project" value="UniProtKB-UniRule"/>
</dbReference>
<reference evidence="6" key="2">
    <citation type="journal article" date="2020" name="Microorganisms">
        <title>Osmotic Adaptation and Compatible Solute Biosynthesis of Phototrophic Bacteria as Revealed from Genome Analyses.</title>
        <authorList>
            <person name="Imhoff J.F."/>
            <person name="Rahn T."/>
            <person name="Kunzel S."/>
            <person name="Keller A."/>
            <person name="Neulinger S.C."/>
        </authorList>
    </citation>
    <scope>NUCLEOTIDE SEQUENCE</scope>
    <source>
        <strain evidence="6">DSM 11080</strain>
    </source>
</reference>
<dbReference type="EC" id="5.1.3.15" evidence="4"/>
<evidence type="ECO:0000313" key="7">
    <source>
        <dbReference type="Proteomes" id="UP001296776"/>
    </source>
</evidence>
<dbReference type="PIRSF" id="PIRSF016020">
    <property type="entry name" value="PHexose_mutarotase"/>
    <property type="match status" value="1"/>
</dbReference>
<dbReference type="Proteomes" id="UP001296776">
    <property type="component" value="Unassembled WGS sequence"/>
</dbReference>
<dbReference type="InterPro" id="IPR014718">
    <property type="entry name" value="GH-type_carb-bd"/>
</dbReference>
<dbReference type="InterPro" id="IPR008183">
    <property type="entry name" value="Aldose_1/G6P_1-epimerase"/>
</dbReference>
<dbReference type="AlphaFoldDB" id="A0AAJ0U2H2"/>
<evidence type="ECO:0000256" key="4">
    <source>
        <dbReference type="PIRNR" id="PIRNR016020"/>
    </source>
</evidence>
<dbReference type="Gene3D" id="2.70.98.10">
    <property type="match status" value="1"/>
</dbReference>
<keyword evidence="7" id="KW-1185">Reference proteome</keyword>
<proteinExistence type="inferred from homology"/>
<dbReference type="Pfam" id="PF01263">
    <property type="entry name" value="Aldose_epim"/>
    <property type="match status" value="1"/>
</dbReference>
<dbReference type="PANTHER" id="PTHR11122">
    <property type="entry name" value="APOSPORY-ASSOCIATED PROTEIN C-RELATED"/>
    <property type="match status" value="1"/>
</dbReference>
<reference evidence="6" key="1">
    <citation type="submission" date="2017-08" db="EMBL/GenBank/DDBJ databases">
        <authorList>
            <person name="Imhoff J.F."/>
            <person name="Rahn T."/>
            <person name="Kuenzel S."/>
            <person name="Neulinger S.C."/>
        </authorList>
    </citation>
    <scope>NUCLEOTIDE SEQUENCE</scope>
    <source>
        <strain evidence="6">DSM 11080</strain>
    </source>
</reference>
<evidence type="ECO:0000313" key="6">
    <source>
        <dbReference type="EMBL" id="MBK1704063.1"/>
    </source>
</evidence>
<protein>
    <recommendedName>
        <fullName evidence="4">Putative glucose-6-phosphate 1-epimerase</fullName>
        <ecNumber evidence="4">5.1.3.15</ecNumber>
    </recommendedName>
</protein>
<comment type="similarity">
    <text evidence="2 4">Belongs to the glucose-6-phosphate 1-epimerase family.</text>
</comment>
<accession>A0AAJ0U2H2</accession>
<dbReference type="InterPro" id="IPR011013">
    <property type="entry name" value="Gal_mutarotase_sf_dom"/>
</dbReference>
<evidence type="ECO:0000256" key="5">
    <source>
        <dbReference type="PIRSR" id="PIRSR016020-1"/>
    </source>
</evidence>
<organism evidence="6 7">
    <name type="scientific">Halochromatium glycolicum</name>
    <dbReference type="NCBI Taxonomy" id="85075"/>
    <lineage>
        <taxon>Bacteria</taxon>
        <taxon>Pseudomonadati</taxon>
        <taxon>Pseudomonadota</taxon>
        <taxon>Gammaproteobacteria</taxon>
        <taxon>Chromatiales</taxon>
        <taxon>Chromatiaceae</taxon>
        <taxon>Halochromatium</taxon>
    </lineage>
</organism>
<comment type="catalytic activity">
    <reaction evidence="1">
        <text>alpha-D-glucose 6-phosphate = beta-D-glucose 6-phosphate</text>
        <dbReference type="Rhea" id="RHEA:16249"/>
        <dbReference type="ChEBI" id="CHEBI:58225"/>
        <dbReference type="ChEBI" id="CHEBI:58247"/>
        <dbReference type="EC" id="5.1.3.15"/>
    </reaction>
</comment>
<dbReference type="GO" id="GO:0005975">
    <property type="term" value="P:carbohydrate metabolic process"/>
    <property type="evidence" value="ECO:0007669"/>
    <property type="project" value="InterPro"/>
</dbReference>
<keyword evidence="3 4" id="KW-0413">Isomerase</keyword>
<evidence type="ECO:0000256" key="3">
    <source>
        <dbReference type="ARBA" id="ARBA00023235"/>
    </source>
</evidence>
<evidence type="ECO:0000256" key="1">
    <source>
        <dbReference type="ARBA" id="ARBA00001096"/>
    </source>
</evidence>
<dbReference type="CDD" id="cd09020">
    <property type="entry name" value="D-hex-6-P-epi_like"/>
    <property type="match status" value="1"/>
</dbReference>
<feature type="active site" evidence="5">
    <location>
        <position position="273"/>
    </location>
</feature>
<dbReference type="SUPFAM" id="SSF74650">
    <property type="entry name" value="Galactose mutarotase-like"/>
    <property type="match status" value="1"/>
</dbReference>
<dbReference type="InterPro" id="IPR025532">
    <property type="entry name" value="G6P_1-epimerase"/>
</dbReference>
<sequence>MDIAQANEEFGIPGVLAICAGNGGFPLITVENAHARASVCAHGGQVLSYCPAAHDEDLLFLSRHAYFEPGKAIKGGIPVCWPWFGPDPQQQGRPAHGFVRTRGWRLLSTEVRVDGSTRLRLGTRDDEGTRADWPYAFALEIEVTIGADLELALTTENTGQEPFTLTQALHAYFRVGDVRQTQVFGLAEYDYLDKLAEGARKTQSGPVNVQGPIDRVYLDTSETLSINDPSLGRSIQIEREGSRSAVVWNPWVEQARNMGDFGDDEYLQMLCVETTNAAEDCVTLEPGAQWRLGSRYRLDHARENA</sequence>
<comment type="caution">
    <text evidence="6">The sequence shown here is derived from an EMBL/GenBank/DDBJ whole genome shotgun (WGS) entry which is preliminary data.</text>
</comment>
<dbReference type="GO" id="GO:0030246">
    <property type="term" value="F:carbohydrate binding"/>
    <property type="evidence" value="ECO:0007669"/>
    <property type="project" value="UniProtKB-UniRule"/>
</dbReference>